<keyword evidence="3" id="KW-1185">Reference proteome</keyword>
<accession>A0A158KT06</accession>
<gene>
    <name evidence="2" type="ORF">AWB67_06523</name>
</gene>
<proteinExistence type="predicted"/>
<name>A0A158KT06_9BURK</name>
<dbReference type="OrthoDB" id="4312432at2"/>
<feature type="region of interest" description="Disordered" evidence="1">
    <location>
        <begin position="935"/>
        <end position="972"/>
    </location>
</feature>
<evidence type="ECO:0000313" key="3">
    <source>
        <dbReference type="Proteomes" id="UP000054925"/>
    </source>
</evidence>
<sequence length="1204" mass="131459">MTALARLTQSRLSLLLQDKATDALLHRVPVYAEVSASVELPPWVVDHLLSFTEGETKVRQWLQKHPSLLDAIHSVMVANIAKPDFDAIADPHAFHLGILEKLRANLDDTAPRAEQKALIEKIVLQALRKLQIEPQAQPKKRAVWSHPLGMLASDHAGYLSFDLSHVLPNLKSMLQGADPSDTEIDFFAYPLGREALKVDLLQHARITPDAIFAKLPIELPADLDRFRRVNLPAMHVPGLEDWYLSPGSFAINPEFFLGVDGCETLFPANFATHEFSFFQVVRGSRIMIAAKTTDDGKGHVDTVLEVRTGWSLEYRVTWQPLGHTIGQIVYSLPLAPGEIVKVAVIDWARKSTDSRLEDLTVKEQLAHNTHRDRNISETVDAAMQEWQRGGSFMGGVAGSYGGGGYGISGALGGGYSTSSGDRNVHAATVQQISDAFAQASSSVRELRSTIVVQSDQQEHAKAETRVVANHNHSHALTMLYYEVLRHYKVGTQFMRLRPSLLVQYGTIDFHSAYNILRYRRTLESVLIDGRYLGFFDAVQKLQCFTQGFEQKQARLALLPNLAGANELGEIRLTIKTAKAADRVVTMMVLTKNLEQVDCLVVSPGWDPAQMLGVNDRMLPDAVDDLDPGTLMSPKNYRQDGQSNVFTIKPYKPVLWDDVDGLLIKVGPSAHGWDIDALLAVTTVADKSWIVIDQKQAFSVPANGQKRLPALGYRELPADPAALLTDDEACAVQRLMNHLSDNARHYEKAIWLQEDPDLRAQRFQNMFSGTDALIDLIENRPIDVLGDCVVFPARRFFENSEELAALEPVKLEKMMSLPTRGVFAEAKLGHCNASEEIDDTKFWDWQTSPITEEAPGIADVDINASRNDKATLVPTALPSAIVNIVSPTALPDPTGMAGAMNLLGKADIFRDMSVSKQVEALLEKLADKSVGISEASNKARDIQQQRQASPPSGGGSQSVAPEPTKTPAQAQQEIKVSENQAGKGTITPAEHKENVKKAIDNMTGAAKGTPLTVTINFKHSISGPLDGEFGIEFVGPIGGSFFTNTVGGVGAGQVTLQTGEQYTILIRGKRTRLPVSLDTIAQIPAVAGNPAFSVDLSNHVTKREVPIEANIIATITKGRKRLNITVVAEEAAKDIKISVKVSASGTLKADLEAELGLKFLGIDVGHVKAGAAVETTVGTEVSVELPIEYKRLTGTVTVPKNELEL</sequence>
<dbReference type="EMBL" id="FCOL02000107">
    <property type="protein sequence ID" value="SAL83853.1"/>
    <property type="molecule type" value="Genomic_DNA"/>
</dbReference>
<protein>
    <submittedName>
        <fullName evidence="2">Uncharacterized protein</fullName>
    </submittedName>
</protein>
<reference evidence="2" key="1">
    <citation type="submission" date="2016-01" db="EMBL/GenBank/DDBJ databases">
        <authorList>
            <person name="Peeters C."/>
        </authorList>
    </citation>
    <scope>NUCLEOTIDE SEQUENCE [LARGE SCALE GENOMIC DNA]</scope>
    <source>
        <strain evidence="2">LMG 22937</strain>
    </source>
</reference>
<dbReference type="Proteomes" id="UP000054925">
    <property type="component" value="Unassembled WGS sequence"/>
</dbReference>
<dbReference type="AlphaFoldDB" id="A0A158KT06"/>
<feature type="compositionally biased region" description="Low complexity" evidence="1">
    <location>
        <begin position="943"/>
        <end position="960"/>
    </location>
</feature>
<evidence type="ECO:0000313" key="2">
    <source>
        <dbReference type="EMBL" id="SAL83853.1"/>
    </source>
</evidence>
<comment type="caution">
    <text evidence="2">The sequence shown here is derived from an EMBL/GenBank/DDBJ whole genome shotgun (WGS) entry which is preliminary data.</text>
</comment>
<evidence type="ECO:0000256" key="1">
    <source>
        <dbReference type="SAM" id="MobiDB-lite"/>
    </source>
</evidence>
<dbReference type="RefSeq" id="WP_087660140.1">
    <property type="nucleotide sequence ID" value="NZ_FCOL02000107.1"/>
</dbReference>
<organism evidence="2 3">
    <name type="scientific">Caballeronia terrestris</name>
    <dbReference type="NCBI Taxonomy" id="1226301"/>
    <lineage>
        <taxon>Bacteria</taxon>
        <taxon>Pseudomonadati</taxon>
        <taxon>Pseudomonadota</taxon>
        <taxon>Betaproteobacteria</taxon>
        <taxon>Burkholderiales</taxon>
        <taxon>Burkholderiaceae</taxon>
        <taxon>Caballeronia</taxon>
    </lineage>
</organism>